<reference evidence="1 2" key="1">
    <citation type="submission" date="2019-09" db="EMBL/GenBank/DDBJ databases">
        <authorList>
            <person name="Chandra G."/>
            <person name="Truman W A."/>
        </authorList>
    </citation>
    <scope>NUCLEOTIDE SEQUENCE [LARGE SCALE GENOMIC DNA]</scope>
    <source>
        <strain evidence="1">PS862</strain>
    </source>
</reference>
<sequence>MPAPVGPISSIGAFERTATRSICPIERLKAALRVAMPDFKNSRPWRRVLAKRGAMRS</sequence>
<dbReference type="EMBL" id="CABVII010000083">
    <property type="protein sequence ID" value="VVP58053.1"/>
    <property type="molecule type" value="Genomic_DNA"/>
</dbReference>
<gene>
    <name evidence="1" type="ORF">PS862_05888</name>
</gene>
<dbReference type="AlphaFoldDB" id="A0A5E7QGN9"/>
<proteinExistence type="predicted"/>
<evidence type="ECO:0000313" key="1">
    <source>
        <dbReference type="EMBL" id="VVP58053.1"/>
    </source>
</evidence>
<evidence type="ECO:0000313" key="2">
    <source>
        <dbReference type="Proteomes" id="UP000385207"/>
    </source>
</evidence>
<protein>
    <submittedName>
        <fullName evidence="1">Uncharacterized protein</fullName>
    </submittedName>
</protein>
<name>A0A5E7QGN9_PSEFL</name>
<organism evidence="1 2">
    <name type="scientific">Pseudomonas fluorescens</name>
    <dbReference type="NCBI Taxonomy" id="294"/>
    <lineage>
        <taxon>Bacteria</taxon>
        <taxon>Pseudomonadati</taxon>
        <taxon>Pseudomonadota</taxon>
        <taxon>Gammaproteobacteria</taxon>
        <taxon>Pseudomonadales</taxon>
        <taxon>Pseudomonadaceae</taxon>
        <taxon>Pseudomonas</taxon>
    </lineage>
</organism>
<accession>A0A5E7QGN9</accession>
<dbReference type="Proteomes" id="UP000385207">
    <property type="component" value="Unassembled WGS sequence"/>
</dbReference>